<feature type="chain" id="PRO_5019331171" evidence="1">
    <location>
        <begin position="19"/>
        <end position="354"/>
    </location>
</feature>
<sequence length="354" mass="39377">MKKLIIATGLLIATTAYAQTEVLTGVTRGKDYGVVYTLPKTQIELEIKANKIKYTPGEFSKYANRYLRLNNVSTDPEEYWELASVKVTPIGVPNGDATYFVKLKDKTVAPLIELTENGVIKSINVPYTKSNTPKAPVATPTIPNKANPRDFLTEEILIASSTAKMAELVAKEIYNIRESKNALLRGQADNTPSDGAQLKIMIDNLNAQEEAMTEMFAGTRDKEEKTFTIRLTPDKEFENAVAFRFSKKLGVVSNDDLAGVPYYINLKDLKTVKMPQEDEKKKKDLDGIAYNVPGQALVTLTDGKKKLYEGEIPITQFGVTEYLAPVLFNKSSTIKVYFDPNTGGLLKVEREENK</sequence>
<protein>
    <submittedName>
        <fullName evidence="2">DUF4831 domain-containing protein</fullName>
    </submittedName>
</protein>
<accession>A0A401LYT9</accession>
<dbReference type="Proteomes" id="UP000288079">
    <property type="component" value="Unassembled WGS sequence"/>
</dbReference>
<dbReference type="OrthoDB" id="1092380at2"/>
<comment type="caution">
    <text evidence="2">The sequence shown here is derived from an EMBL/GenBank/DDBJ whole genome shotgun (WGS) entry which is preliminary data.</text>
</comment>
<name>A0A401LYT9_9BACE</name>
<feature type="signal peptide" evidence="1">
    <location>
        <begin position="1"/>
        <end position="18"/>
    </location>
</feature>
<dbReference type="AlphaFoldDB" id="A0A401LYT9"/>
<evidence type="ECO:0000313" key="2">
    <source>
        <dbReference type="EMBL" id="GCB36675.1"/>
    </source>
</evidence>
<evidence type="ECO:0000256" key="1">
    <source>
        <dbReference type="SAM" id="SignalP"/>
    </source>
</evidence>
<gene>
    <name evidence="2" type="ORF">KGMB02408_36200</name>
</gene>
<proteinExistence type="predicted"/>
<organism evidence="2 3">
    <name type="scientific">Bacteroides faecalis</name>
    <dbReference type="NCBI Taxonomy" id="2447885"/>
    <lineage>
        <taxon>Bacteria</taxon>
        <taxon>Pseudomonadati</taxon>
        <taxon>Bacteroidota</taxon>
        <taxon>Bacteroidia</taxon>
        <taxon>Bacteroidales</taxon>
        <taxon>Bacteroidaceae</taxon>
        <taxon>Bacteroides</taxon>
    </lineage>
</organism>
<dbReference type="InterPro" id="IPR032265">
    <property type="entry name" value="DUF4831"/>
</dbReference>
<dbReference type="EMBL" id="BHWB01000014">
    <property type="protein sequence ID" value="GCB36675.1"/>
    <property type="molecule type" value="Genomic_DNA"/>
</dbReference>
<dbReference type="Pfam" id="PF16115">
    <property type="entry name" value="DUF4831"/>
    <property type="match status" value="1"/>
</dbReference>
<dbReference type="RefSeq" id="WP_125042308.1">
    <property type="nucleotide sequence ID" value="NZ_BHWB01000014.1"/>
</dbReference>
<evidence type="ECO:0000313" key="3">
    <source>
        <dbReference type="Proteomes" id="UP000288079"/>
    </source>
</evidence>
<keyword evidence="3" id="KW-1185">Reference proteome</keyword>
<keyword evidence="1" id="KW-0732">Signal</keyword>
<reference evidence="2 3" key="1">
    <citation type="submission" date="2018-10" db="EMBL/GenBank/DDBJ databases">
        <title>Draft Genome Sequence of Bacteroides sp. KCTC 15687.</title>
        <authorList>
            <person name="Yu S.Y."/>
            <person name="Kim J.S."/>
            <person name="Oh B.S."/>
            <person name="Park S.H."/>
            <person name="Kang S.W."/>
            <person name="Park J.E."/>
            <person name="Choi S.H."/>
            <person name="Han K.I."/>
            <person name="Lee K.C."/>
            <person name="Eom M.K."/>
            <person name="Suh M.K."/>
            <person name="Lee D.H."/>
            <person name="Yoon H."/>
            <person name="Kim B."/>
            <person name="Yang S.J."/>
            <person name="Lee J.S."/>
            <person name="Lee J.H."/>
        </authorList>
    </citation>
    <scope>NUCLEOTIDE SEQUENCE [LARGE SCALE GENOMIC DNA]</scope>
    <source>
        <strain evidence="2 3">KCTC 15687</strain>
    </source>
</reference>